<sequence>MFRPKSTWPLPLENLASSSSQLVCRVNKRMTLLEVKGNDPADIPIIRETGRITVTGYDTGLAHDGVVRTLRKHFSSCGEIIDVYIRQLSSNKLGRCAFIYFVGKSAVDKALQLNGSDLGGWKPQVEPLPVPEFASRLPVIRVRGFDTSLDIEDIKNSLSEHFSSCGRVRKVMVLESTDAALVYLEGENAAQKALELGVSSIQGRKVVAKIITTPANPTVHRRRIYGARHLVGRDAAMTAE</sequence>
<evidence type="ECO:0000313" key="4">
    <source>
        <dbReference type="EMBL" id="VVA95150.1"/>
    </source>
</evidence>
<dbReference type="EMBL" id="CABITT030000002">
    <property type="protein sequence ID" value="VVA95150.1"/>
    <property type="molecule type" value="Genomic_DNA"/>
</dbReference>
<dbReference type="InterPro" id="IPR012677">
    <property type="entry name" value="Nucleotide-bd_a/b_plait_sf"/>
</dbReference>
<dbReference type="PROSITE" id="PS50102">
    <property type="entry name" value="RRM"/>
    <property type="match status" value="1"/>
</dbReference>
<protein>
    <recommendedName>
        <fullName evidence="3">RRM domain-containing protein</fullName>
    </recommendedName>
</protein>
<evidence type="ECO:0000313" key="5">
    <source>
        <dbReference type="Proteomes" id="UP000489600"/>
    </source>
</evidence>
<feature type="domain" description="RRM" evidence="3">
    <location>
        <begin position="50"/>
        <end position="126"/>
    </location>
</feature>
<name>A0A565B1E7_9BRAS</name>
<dbReference type="InterPro" id="IPR035979">
    <property type="entry name" value="RBD_domain_sf"/>
</dbReference>
<dbReference type="OrthoDB" id="1085271at2759"/>
<dbReference type="AlphaFoldDB" id="A0A565B1E7"/>
<dbReference type="Proteomes" id="UP000489600">
    <property type="component" value="Unassembled WGS sequence"/>
</dbReference>
<keyword evidence="1 2" id="KW-0694">RNA-binding</keyword>
<evidence type="ECO:0000259" key="3">
    <source>
        <dbReference type="PROSITE" id="PS50102"/>
    </source>
</evidence>
<dbReference type="SMART" id="SM00360">
    <property type="entry name" value="RRM"/>
    <property type="match status" value="2"/>
</dbReference>
<comment type="caution">
    <text evidence="4">The sequence shown here is derived from an EMBL/GenBank/DDBJ whole genome shotgun (WGS) entry which is preliminary data.</text>
</comment>
<evidence type="ECO:0000256" key="2">
    <source>
        <dbReference type="PROSITE-ProRule" id="PRU00176"/>
    </source>
</evidence>
<dbReference type="Gene3D" id="3.30.70.330">
    <property type="match status" value="2"/>
</dbReference>
<reference evidence="4" key="1">
    <citation type="submission" date="2019-07" db="EMBL/GenBank/DDBJ databases">
        <authorList>
            <person name="Dittberner H."/>
        </authorList>
    </citation>
    <scope>NUCLEOTIDE SEQUENCE [LARGE SCALE GENOMIC DNA]</scope>
</reference>
<dbReference type="PANTHER" id="PTHR23236:SF103">
    <property type="entry name" value="RNA-BINDING (RRM_RBD_RNP MOTIFS) FAMILY PROTEIN"/>
    <property type="match status" value="1"/>
</dbReference>
<dbReference type="InterPro" id="IPR000504">
    <property type="entry name" value="RRM_dom"/>
</dbReference>
<dbReference type="GO" id="GO:0008143">
    <property type="term" value="F:poly(A) binding"/>
    <property type="evidence" value="ECO:0007669"/>
    <property type="project" value="TreeGrafter"/>
</dbReference>
<proteinExistence type="predicted"/>
<evidence type="ECO:0000256" key="1">
    <source>
        <dbReference type="ARBA" id="ARBA00022884"/>
    </source>
</evidence>
<accession>A0A565B1E7</accession>
<dbReference type="SUPFAM" id="SSF54928">
    <property type="entry name" value="RNA-binding domain, RBD"/>
    <property type="match status" value="2"/>
</dbReference>
<gene>
    <name evidence="4" type="ORF">ANE_LOCUS5595</name>
</gene>
<dbReference type="PANTHER" id="PTHR23236">
    <property type="entry name" value="EUKARYOTIC TRANSLATION INITIATION FACTOR 4B/4H"/>
    <property type="match status" value="1"/>
</dbReference>
<keyword evidence="5" id="KW-1185">Reference proteome</keyword>
<organism evidence="4 5">
    <name type="scientific">Arabis nemorensis</name>
    <dbReference type="NCBI Taxonomy" id="586526"/>
    <lineage>
        <taxon>Eukaryota</taxon>
        <taxon>Viridiplantae</taxon>
        <taxon>Streptophyta</taxon>
        <taxon>Embryophyta</taxon>
        <taxon>Tracheophyta</taxon>
        <taxon>Spermatophyta</taxon>
        <taxon>Magnoliopsida</taxon>
        <taxon>eudicotyledons</taxon>
        <taxon>Gunneridae</taxon>
        <taxon>Pentapetalae</taxon>
        <taxon>rosids</taxon>
        <taxon>malvids</taxon>
        <taxon>Brassicales</taxon>
        <taxon>Brassicaceae</taxon>
        <taxon>Arabideae</taxon>
        <taxon>Arabis</taxon>
    </lineage>
</organism>
<dbReference type="Pfam" id="PF00076">
    <property type="entry name" value="RRM_1"/>
    <property type="match status" value="1"/>
</dbReference>